<comment type="caution">
    <text evidence="1">The sequence shown here is derived from an EMBL/GenBank/DDBJ whole genome shotgun (WGS) entry which is preliminary data.</text>
</comment>
<dbReference type="EMBL" id="JAUJYO010000001">
    <property type="protein sequence ID" value="KAK1326771.1"/>
    <property type="molecule type" value="Genomic_DNA"/>
</dbReference>
<protein>
    <submittedName>
        <fullName evidence="1">Uncharacterized protein</fullName>
    </submittedName>
</protein>
<reference evidence="1" key="1">
    <citation type="journal article" date="2023" name="Nat. Commun.">
        <title>Diploid and tetraploid genomes of Acorus and the evolution of monocots.</title>
        <authorList>
            <person name="Ma L."/>
            <person name="Liu K.W."/>
            <person name="Li Z."/>
            <person name="Hsiao Y.Y."/>
            <person name="Qi Y."/>
            <person name="Fu T."/>
            <person name="Tang G.D."/>
            <person name="Zhang D."/>
            <person name="Sun W.H."/>
            <person name="Liu D.K."/>
            <person name="Li Y."/>
            <person name="Chen G.Z."/>
            <person name="Liu X.D."/>
            <person name="Liao X.Y."/>
            <person name="Jiang Y.T."/>
            <person name="Yu X."/>
            <person name="Hao Y."/>
            <person name="Huang J."/>
            <person name="Zhao X.W."/>
            <person name="Ke S."/>
            <person name="Chen Y.Y."/>
            <person name="Wu W.L."/>
            <person name="Hsu J.L."/>
            <person name="Lin Y.F."/>
            <person name="Huang M.D."/>
            <person name="Li C.Y."/>
            <person name="Huang L."/>
            <person name="Wang Z.W."/>
            <person name="Zhao X."/>
            <person name="Zhong W.Y."/>
            <person name="Peng D.H."/>
            <person name="Ahmad S."/>
            <person name="Lan S."/>
            <person name="Zhang J.S."/>
            <person name="Tsai W.C."/>
            <person name="Van de Peer Y."/>
            <person name="Liu Z.J."/>
        </authorList>
    </citation>
    <scope>NUCLEOTIDE SEQUENCE</scope>
    <source>
        <strain evidence="1">CP</strain>
    </source>
</reference>
<organism evidence="1 2">
    <name type="scientific">Acorus calamus</name>
    <name type="common">Sweet flag</name>
    <dbReference type="NCBI Taxonomy" id="4465"/>
    <lineage>
        <taxon>Eukaryota</taxon>
        <taxon>Viridiplantae</taxon>
        <taxon>Streptophyta</taxon>
        <taxon>Embryophyta</taxon>
        <taxon>Tracheophyta</taxon>
        <taxon>Spermatophyta</taxon>
        <taxon>Magnoliopsida</taxon>
        <taxon>Liliopsida</taxon>
        <taxon>Acoraceae</taxon>
        <taxon>Acorus</taxon>
    </lineage>
</organism>
<dbReference type="AlphaFoldDB" id="A0AAV9FME7"/>
<dbReference type="Proteomes" id="UP001180020">
    <property type="component" value="Unassembled WGS sequence"/>
</dbReference>
<accession>A0AAV9FME7</accession>
<name>A0AAV9FME7_ACOCL</name>
<proteinExistence type="predicted"/>
<sequence>MNECLYQKVEMLCSCSAYNLVSFGKRQKIEFFSYLQTLWTPVVPSKDAKIRGAESQGRGTFE</sequence>
<evidence type="ECO:0000313" key="1">
    <source>
        <dbReference type="EMBL" id="KAK1326771.1"/>
    </source>
</evidence>
<evidence type="ECO:0000313" key="2">
    <source>
        <dbReference type="Proteomes" id="UP001180020"/>
    </source>
</evidence>
<keyword evidence="2" id="KW-1185">Reference proteome</keyword>
<reference evidence="1" key="2">
    <citation type="submission" date="2023-06" db="EMBL/GenBank/DDBJ databases">
        <authorList>
            <person name="Ma L."/>
            <person name="Liu K.-W."/>
            <person name="Li Z."/>
            <person name="Hsiao Y.-Y."/>
            <person name="Qi Y."/>
            <person name="Fu T."/>
            <person name="Tang G."/>
            <person name="Zhang D."/>
            <person name="Sun W.-H."/>
            <person name="Liu D.-K."/>
            <person name="Li Y."/>
            <person name="Chen G.-Z."/>
            <person name="Liu X.-D."/>
            <person name="Liao X.-Y."/>
            <person name="Jiang Y.-T."/>
            <person name="Yu X."/>
            <person name="Hao Y."/>
            <person name="Huang J."/>
            <person name="Zhao X.-W."/>
            <person name="Ke S."/>
            <person name="Chen Y.-Y."/>
            <person name="Wu W.-L."/>
            <person name="Hsu J.-L."/>
            <person name="Lin Y.-F."/>
            <person name="Huang M.-D."/>
            <person name="Li C.-Y."/>
            <person name="Huang L."/>
            <person name="Wang Z.-W."/>
            <person name="Zhao X."/>
            <person name="Zhong W.-Y."/>
            <person name="Peng D.-H."/>
            <person name="Ahmad S."/>
            <person name="Lan S."/>
            <person name="Zhang J.-S."/>
            <person name="Tsai W.-C."/>
            <person name="Van De Peer Y."/>
            <person name="Liu Z.-J."/>
        </authorList>
    </citation>
    <scope>NUCLEOTIDE SEQUENCE</scope>
    <source>
        <strain evidence="1">CP</strain>
        <tissue evidence="1">Leaves</tissue>
    </source>
</reference>
<gene>
    <name evidence="1" type="ORF">QJS10_CPA01g01976</name>
</gene>